<dbReference type="EMBL" id="BGPR01013489">
    <property type="protein sequence ID" value="GBN60915.1"/>
    <property type="molecule type" value="Genomic_DNA"/>
</dbReference>
<comment type="caution">
    <text evidence="1">The sequence shown here is derived from an EMBL/GenBank/DDBJ whole genome shotgun (WGS) entry which is preliminary data.</text>
</comment>
<evidence type="ECO:0000313" key="2">
    <source>
        <dbReference type="Proteomes" id="UP000499080"/>
    </source>
</evidence>
<reference evidence="1 2" key="1">
    <citation type="journal article" date="2019" name="Sci. Rep.">
        <title>Orb-weaving spider Araneus ventricosus genome elucidates the spidroin gene catalogue.</title>
        <authorList>
            <person name="Kono N."/>
            <person name="Nakamura H."/>
            <person name="Ohtoshi R."/>
            <person name="Moran D.A.P."/>
            <person name="Shinohara A."/>
            <person name="Yoshida Y."/>
            <person name="Fujiwara M."/>
            <person name="Mori M."/>
            <person name="Tomita M."/>
            <person name="Arakawa K."/>
        </authorList>
    </citation>
    <scope>NUCLEOTIDE SEQUENCE [LARGE SCALE GENOMIC DNA]</scope>
</reference>
<name>A0A4Y2Q9M3_ARAVE</name>
<keyword evidence="2" id="KW-1185">Reference proteome</keyword>
<gene>
    <name evidence="1" type="ORF">AVEN_66634_1</name>
</gene>
<organism evidence="1 2">
    <name type="scientific">Araneus ventricosus</name>
    <name type="common">Orbweaver spider</name>
    <name type="synonym">Epeira ventricosa</name>
    <dbReference type="NCBI Taxonomy" id="182803"/>
    <lineage>
        <taxon>Eukaryota</taxon>
        <taxon>Metazoa</taxon>
        <taxon>Ecdysozoa</taxon>
        <taxon>Arthropoda</taxon>
        <taxon>Chelicerata</taxon>
        <taxon>Arachnida</taxon>
        <taxon>Araneae</taxon>
        <taxon>Araneomorphae</taxon>
        <taxon>Entelegynae</taxon>
        <taxon>Araneoidea</taxon>
        <taxon>Araneidae</taxon>
        <taxon>Araneus</taxon>
    </lineage>
</organism>
<dbReference type="AlphaFoldDB" id="A0A4Y2Q9M3"/>
<proteinExistence type="predicted"/>
<protein>
    <submittedName>
        <fullName evidence="1">Uncharacterized protein</fullName>
    </submittedName>
</protein>
<dbReference type="OrthoDB" id="1099063at2759"/>
<dbReference type="Proteomes" id="UP000499080">
    <property type="component" value="Unassembled WGS sequence"/>
</dbReference>
<evidence type="ECO:0000313" key="1">
    <source>
        <dbReference type="EMBL" id="GBN60915.1"/>
    </source>
</evidence>
<accession>A0A4Y2Q9M3</accession>
<sequence>MCAKIPLVNDVCKCACAHRTQNPPNFRKTPTGERFGSSTYDLTSNRSTYMMDLQWNRVSNQEPSGPAAETLPLGHRGPFKKEGFQIIDTNLLQLLVILNK</sequence>